<keyword evidence="1" id="KW-0812">Transmembrane</keyword>
<keyword evidence="1" id="KW-1133">Transmembrane helix</keyword>
<reference evidence="2 3" key="1">
    <citation type="submission" date="2020-06" db="EMBL/GenBank/DDBJ databases">
        <title>NJ-3-1, isolated from saline soil.</title>
        <authorList>
            <person name="Cui H.L."/>
            <person name="Shi X."/>
        </authorList>
    </citation>
    <scope>NUCLEOTIDE SEQUENCE [LARGE SCALE GENOMIC DNA]</scope>
    <source>
        <strain evidence="2 3">NJ-3-1</strain>
    </source>
</reference>
<name>A0A7D5L8D3_9EURY</name>
<gene>
    <name evidence="2" type="ORF">HUG12_00060</name>
</gene>
<dbReference type="EMBL" id="CP058579">
    <property type="protein sequence ID" value="QLG60247.1"/>
    <property type="molecule type" value="Genomic_DNA"/>
</dbReference>
<proteinExistence type="predicted"/>
<dbReference type="KEGG" id="halu:HUG12_00060"/>
<protein>
    <submittedName>
        <fullName evidence="2">Uncharacterized protein</fullName>
    </submittedName>
</protein>
<organism evidence="2 3">
    <name type="scientific">Halorarum salinum</name>
    <dbReference type="NCBI Taxonomy" id="2743089"/>
    <lineage>
        <taxon>Archaea</taxon>
        <taxon>Methanobacteriati</taxon>
        <taxon>Methanobacteriota</taxon>
        <taxon>Stenosarchaea group</taxon>
        <taxon>Halobacteria</taxon>
        <taxon>Halobacteriales</taxon>
        <taxon>Haloferacaceae</taxon>
        <taxon>Halorarum</taxon>
    </lineage>
</organism>
<dbReference type="RefSeq" id="WP_179266833.1">
    <property type="nucleotide sequence ID" value="NZ_CP058579.1"/>
</dbReference>
<dbReference type="Proteomes" id="UP000509626">
    <property type="component" value="Chromosome"/>
</dbReference>
<accession>A0A7D5L8D3</accession>
<feature type="transmembrane region" description="Helical" evidence="1">
    <location>
        <begin position="29"/>
        <end position="55"/>
    </location>
</feature>
<keyword evidence="1" id="KW-0472">Membrane</keyword>
<sequence>MAGRIQRIARGIDDVTRTVWDDSGTGVKLLILVVLVVTATAIPLVPLAILARYVANR</sequence>
<evidence type="ECO:0000313" key="2">
    <source>
        <dbReference type="EMBL" id="QLG60247.1"/>
    </source>
</evidence>
<evidence type="ECO:0000313" key="3">
    <source>
        <dbReference type="Proteomes" id="UP000509626"/>
    </source>
</evidence>
<keyword evidence="3" id="KW-1185">Reference proteome</keyword>
<dbReference type="GeneID" id="56035805"/>
<dbReference type="AlphaFoldDB" id="A0A7D5L8D3"/>
<evidence type="ECO:0000256" key="1">
    <source>
        <dbReference type="SAM" id="Phobius"/>
    </source>
</evidence>